<dbReference type="EMBL" id="BX294146">
    <property type="protein sequence ID" value="CAD75471.1"/>
    <property type="molecule type" value="Genomic_DNA"/>
</dbReference>
<dbReference type="InParanoid" id="Q7UNE8"/>
<keyword evidence="1" id="KW-1133">Transmembrane helix</keyword>
<dbReference type="HOGENOM" id="CLU_3140043_0_0_0"/>
<name>Q7UNE8_RHOBA</name>
<keyword evidence="3" id="KW-1185">Reference proteome</keyword>
<feature type="transmembrane region" description="Helical" evidence="1">
    <location>
        <begin position="22"/>
        <end position="46"/>
    </location>
</feature>
<dbReference type="Proteomes" id="UP000001025">
    <property type="component" value="Chromosome"/>
</dbReference>
<dbReference type="EnsemblBacteria" id="CAD75471">
    <property type="protein sequence ID" value="CAD75471"/>
    <property type="gene ID" value="RB7620"/>
</dbReference>
<proteinExistence type="predicted"/>
<dbReference type="AlphaFoldDB" id="Q7UNE8"/>
<dbReference type="KEGG" id="rba:RB7620"/>
<protein>
    <submittedName>
        <fullName evidence="2">Uncharacterized protein</fullName>
    </submittedName>
</protein>
<evidence type="ECO:0000313" key="3">
    <source>
        <dbReference type="Proteomes" id="UP000001025"/>
    </source>
</evidence>
<keyword evidence="1" id="KW-0472">Membrane</keyword>
<sequence length="49" mass="5023">MRSDKSTGTISAEGVLYGTGPLVYTLCVSAICLPPCAIFLSSAPLLSFA</sequence>
<organism evidence="2 3">
    <name type="scientific">Rhodopirellula baltica (strain DSM 10527 / NCIMB 13988 / SH1)</name>
    <dbReference type="NCBI Taxonomy" id="243090"/>
    <lineage>
        <taxon>Bacteria</taxon>
        <taxon>Pseudomonadati</taxon>
        <taxon>Planctomycetota</taxon>
        <taxon>Planctomycetia</taxon>
        <taxon>Pirellulales</taxon>
        <taxon>Pirellulaceae</taxon>
        <taxon>Rhodopirellula</taxon>
    </lineage>
</organism>
<evidence type="ECO:0000256" key="1">
    <source>
        <dbReference type="SAM" id="Phobius"/>
    </source>
</evidence>
<accession>Q7UNE8</accession>
<gene>
    <name evidence="2" type="ordered locus">RB7620</name>
</gene>
<keyword evidence="1" id="KW-0812">Transmembrane</keyword>
<dbReference type="STRING" id="243090.RB7620"/>
<evidence type="ECO:0000313" key="2">
    <source>
        <dbReference type="EMBL" id="CAD75471.1"/>
    </source>
</evidence>
<reference evidence="2 3" key="1">
    <citation type="journal article" date="2003" name="Proc. Natl. Acad. Sci. U.S.A.">
        <title>Complete genome sequence of the marine planctomycete Pirellula sp. strain 1.</title>
        <authorList>
            <person name="Gloeckner F.O."/>
            <person name="Kube M."/>
            <person name="Bauer M."/>
            <person name="Teeling H."/>
            <person name="Lombardot T."/>
            <person name="Ludwig W."/>
            <person name="Gade D."/>
            <person name="Beck A."/>
            <person name="Borzym K."/>
            <person name="Heitmann K."/>
            <person name="Rabus R."/>
            <person name="Schlesner H."/>
            <person name="Amann R."/>
            <person name="Reinhardt R."/>
        </authorList>
    </citation>
    <scope>NUCLEOTIDE SEQUENCE [LARGE SCALE GENOMIC DNA]</scope>
    <source>
        <strain evidence="3">DSM 10527 / NCIMB 13988 / SH1</strain>
    </source>
</reference>